<comment type="caution">
    <text evidence="2">The sequence shown here is derived from an EMBL/GenBank/DDBJ whole genome shotgun (WGS) entry which is preliminary data.</text>
</comment>
<dbReference type="GO" id="GO:0016020">
    <property type="term" value="C:membrane"/>
    <property type="evidence" value="ECO:0007669"/>
    <property type="project" value="TreeGrafter"/>
</dbReference>
<dbReference type="InterPro" id="IPR000073">
    <property type="entry name" value="AB_hydrolase_1"/>
</dbReference>
<name>A0A942DUU6_9HYPH</name>
<keyword evidence="2" id="KW-0378">Hydrolase</keyword>
<protein>
    <submittedName>
        <fullName evidence="2">Alpha/beta hydrolase</fullName>
    </submittedName>
</protein>
<dbReference type="Pfam" id="PF12697">
    <property type="entry name" value="Abhydrolase_6"/>
    <property type="match status" value="1"/>
</dbReference>
<dbReference type="EMBL" id="JAGWCR010000001">
    <property type="protein sequence ID" value="MBS3647069.1"/>
    <property type="molecule type" value="Genomic_DNA"/>
</dbReference>
<evidence type="ECO:0000313" key="3">
    <source>
        <dbReference type="Proteomes" id="UP000680348"/>
    </source>
</evidence>
<reference evidence="2" key="1">
    <citation type="submission" date="2021-04" db="EMBL/GenBank/DDBJ databases">
        <title>Pseudaminobacter soli sp. nov., isolated from paddy soil contaminated by heavy metals.</title>
        <authorList>
            <person name="Zhang K."/>
        </authorList>
    </citation>
    <scope>NUCLEOTIDE SEQUENCE</scope>
    <source>
        <strain evidence="2">19-2017</strain>
    </source>
</reference>
<dbReference type="AlphaFoldDB" id="A0A942DUU6"/>
<dbReference type="Proteomes" id="UP000680348">
    <property type="component" value="Unassembled WGS sequence"/>
</dbReference>
<proteinExistence type="predicted"/>
<gene>
    <name evidence="2" type="ORF">KEU06_00315</name>
</gene>
<organism evidence="2 3">
    <name type="scientific">Pseudaminobacter soli</name>
    <name type="common">ex Zhang et al. 2022</name>
    <dbReference type="NCBI Taxonomy" id="2831468"/>
    <lineage>
        <taxon>Bacteria</taxon>
        <taxon>Pseudomonadati</taxon>
        <taxon>Pseudomonadota</taxon>
        <taxon>Alphaproteobacteria</taxon>
        <taxon>Hyphomicrobiales</taxon>
        <taxon>Phyllobacteriaceae</taxon>
        <taxon>Pseudaminobacter</taxon>
    </lineage>
</organism>
<dbReference type="PANTHER" id="PTHR43798:SF33">
    <property type="entry name" value="HYDROLASE, PUTATIVE (AFU_ORTHOLOGUE AFUA_2G14860)-RELATED"/>
    <property type="match status" value="1"/>
</dbReference>
<dbReference type="RefSeq" id="WP_188252641.1">
    <property type="nucleotide sequence ID" value="NZ_JABVCF010000001.1"/>
</dbReference>
<dbReference type="InterPro" id="IPR029058">
    <property type="entry name" value="AB_hydrolase_fold"/>
</dbReference>
<keyword evidence="3" id="KW-1185">Reference proteome</keyword>
<sequence length="303" mass="32659">MTSMGLKVIRAAFRIGEKLSPELAGRAAFALFARTPDPRRQTEGERRAIARADAFMQTARHHRVAVGRDCVCVHEFRPENSAREAGRVLVLHGWRSRTEFMMGIIEGLRAAGFRVFSIDLPGHGRSGGRRLTMMKAVEVVGQVDQWFGPFAAVVAHSFGGAVAANATAGSLDAVPPTRAARLVLIAAPDSISNIIDWFSSQLGIGDRSRAAMAGRIERLAGRPLQDFDGSRLVARSRLPTLVIHAPDDREVPAKEARSYAAAGEHVQLHWAAGLGHRRILSDAAVISRIVNFVSSPAPLALAG</sequence>
<dbReference type="PANTHER" id="PTHR43798">
    <property type="entry name" value="MONOACYLGLYCEROL LIPASE"/>
    <property type="match status" value="1"/>
</dbReference>
<accession>A0A942DUU6</accession>
<dbReference type="SUPFAM" id="SSF53474">
    <property type="entry name" value="alpha/beta-Hydrolases"/>
    <property type="match status" value="1"/>
</dbReference>
<dbReference type="GO" id="GO:0016787">
    <property type="term" value="F:hydrolase activity"/>
    <property type="evidence" value="ECO:0007669"/>
    <property type="project" value="UniProtKB-KW"/>
</dbReference>
<dbReference type="Gene3D" id="3.40.50.1820">
    <property type="entry name" value="alpha/beta hydrolase"/>
    <property type="match status" value="1"/>
</dbReference>
<evidence type="ECO:0000313" key="2">
    <source>
        <dbReference type="EMBL" id="MBS3647069.1"/>
    </source>
</evidence>
<feature type="domain" description="AB hydrolase-1" evidence="1">
    <location>
        <begin position="88"/>
        <end position="285"/>
    </location>
</feature>
<dbReference type="InterPro" id="IPR050266">
    <property type="entry name" value="AB_hydrolase_sf"/>
</dbReference>
<evidence type="ECO:0000259" key="1">
    <source>
        <dbReference type="Pfam" id="PF12697"/>
    </source>
</evidence>